<gene>
    <name evidence="2" type="ORF">GCM10011378_40480</name>
</gene>
<dbReference type="SUPFAM" id="SSF110296">
    <property type="entry name" value="Oligoxyloglucan reducing end-specific cellobiohydrolase"/>
    <property type="match status" value="1"/>
</dbReference>
<dbReference type="Proteomes" id="UP000601361">
    <property type="component" value="Unassembled WGS sequence"/>
</dbReference>
<accession>A0ABQ1X523</accession>
<evidence type="ECO:0000313" key="2">
    <source>
        <dbReference type="EMBL" id="GGG60400.1"/>
    </source>
</evidence>
<sequence length="354" mass="37727">MAGMTKTLRCALVLCLLTPRSPGAAQGTAYHTDSRADLHSVVFVSAQVGLAVGADGTILRTTTGGQHWAAVNSTTTVTLHKVTQAPGGALYAVGDFGLILQSRDQGLSWRQLVSGAKQQLQGVHFPSASTGYAVGAYGTMLRTTNHGRSWQRLPSGGERTFSAVQFPTRRVGYLVLAGSAQYLKTRNAGRTWTEGRLPADLQAHLSGPLLFRDAKRGLLLGGSRPRGSEHPDGLDHGSAAVYRTRDGGRTWAQQHVPGNVSMAVCFGSCSTGYLLVKQYVGSLRPGYTSRNASATESTIVQREMLVLRTVDAGATWHLQGRLVPPQLPYCFDVACPTPASCVLVGEKGQTYAYP</sequence>
<dbReference type="Gene3D" id="2.130.10.10">
    <property type="entry name" value="YVTN repeat-like/Quinoprotein amine dehydrogenase"/>
    <property type="match status" value="2"/>
</dbReference>
<feature type="chain" id="PRO_5046417354" description="Photosynthesis system II assembly factor Ycf48/Hcf136-like domain-containing protein" evidence="1">
    <location>
        <begin position="26"/>
        <end position="354"/>
    </location>
</feature>
<evidence type="ECO:0008006" key="4">
    <source>
        <dbReference type="Google" id="ProtNLM"/>
    </source>
</evidence>
<reference evidence="3" key="1">
    <citation type="journal article" date="2019" name="Int. J. Syst. Evol. Microbiol.">
        <title>The Global Catalogue of Microorganisms (GCM) 10K type strain sequencing project: providing services to taxonomists for standard genome sequencing and annotation.</title>
        <authorList>
            <consortium name="The Broad Institute Genomics Platform"/>
            <consortium name="The Broad Institute Genome Sequencing Center for Infectious Disease"/>
            <person name="Wu L."/>
            <person name="Ma J."/>
        </authorList>
    </citation>
    <scope>NUCLEOTIDE SEQUENCE [LARGE SCALE GENOMIC DNA]</scope>
    <source>
        <strain evidence="3">CGMCC 1.12990</strain>
    </source>
</reference>
<keyword evidence="3" id="KW-1185">Reference proteome</keyword>
<dbReference type="PANTHER" id="PTHR47199">
    <property type="entry name" value="PHOTOSYSTEM II STABILITY/ASSEMBLY FACTOR HCF136, CHLOROPLASTIC"/>
    <property type="match status" value="1"/>
</dbReference>
<organism evidence="2 3">
    <name type="scientific">Hymenobacter glacieicola</name>
    <dbReference type="NCBI Taxonomy" id="1562124"/>
    <lineage>
        <taxon>Bacteria</taxon>
        <taxon>Pseudomonadati</taxon>
        <taxon>Bacteroidota</taxon>
        <taxon>Cytophagia</taxon>
        <taxon>Cytophagales</taxon>
        <taxon>Hymenobacteraceae</taxon>
        <taxon>Hymenobacter</taxon>
    </lineage>
</organism>
<keyword evidence="1" id="KW-0732">Signal</keyword>
<feature type="signal peptide" evidence="1">
    <location>
        <begin position="1"/>
        <end position="25"/>
    </location>
</feature>
<evidence type="ECO:0000256" key="1">
    <source>
        <dbReference type="SAM" id="SignalP"/>
    </source>
</evidence>
<dbReference type="PANTHER" id="PTHR47199:SF2">
    <property type="entry name" value="PHOTOSYSTEM II STABILITY_ASSEMBLY FACTOR HCF136, CHLOROPLASTIC"/>
    <property type="match status" value="1"/>
</dbReference>
<name>A0ABQ1X523_9BACT</name>
<proteinExistence type="predicted"/>
<dbReference type="EMBL" id="BMGS01000015">
    <property type="protein sequence ID" value="GGG60400.1"/>
    <property type="molecule type" value="Genomic_DNA"/>
</dbReference>
<comment type="caution">
    <text evidence="2">The sequence shown here is derived from an EMBL/GenBank/DDBJ whole genome shotgun (WGS) entry which is preliminary data.</text>
</comment>
<protein>
    <recommendedName>
        <fullName evidence="4">Photosynthesis system II assembly factor Ycf48/Hcf136-like domain-containing protein</fullName>
    </recommendedName>
</protein>
<dbReference type="InterPro" id="IPR015943">
    <property type="entry name" value="WD40/YVTN_repeat-like_dom_sf"/>
</dbReference>
<evidence type="ECO:0000313" key="3">
    <source>
        <dbReference type="Proteomes" id="UP000601361"/>
    </source>
</evidence>